<feature type="transmembrane region" description="Helical" evidence="1">
    <location>
        <begin position="164"/>
        <end position="187"/>
    </location>
</feature>
<evidence type="ECO:0000313" key="3">
    <source>
        <dbReference type="EMBL" id="GFG71982.1"/>
    </source>
</evidence>
<evidence type="ECO:0000313" key="4">
    <source>
        <dbReference type="Proteomes" id="UP000465263"/>
    </source>
</evidence>
<keyword evidence="1" id="KW-0812">Transmembrane</keyword>
<protein>
    <submittedName>
        <fullName evidence="3">Uncharacterized protein</fullName>
    </submittedName>
</protein>
<keyword evidence="2" id="KW-0732">Signal</keyword>
<proteinExistence type="predicted"/>
<gene>
    <name evidence="3" type="ORF">MSEN_37020</name>
</gene>
<keyword evidence="1" id="KW-1133">Transmembrane helix</keyword>
<reference evidence="3 4" key="1">
    <citation type="journal article" date="2019" name="Emerg. Microbes Infect.">
        <title>Comprehensive subspecies identification of 175 nontuberculous mycobacteria species based on 7547 genomic profiles.</title>
        <authorList>
            <person name="Matsumoto Y."/>
            <person name="Kinjo T."/>
            <person name="Motooka D."/>
            <person name="Nabeya D."/>
            <person name="Jung N."/>
            <person name="Uechi K."/>
            <person name="Horii T."/>
            <person name="Iida T."/>
            <person name="Fujita J."/>
            <person name="Nakamura S."/>
        </authorList>
    </citation>
    <scope>NUCLEOTIDE SEQUENCE [LARGE SCALE GENOMIC DNA]</scope>
    <source>
        <strain evidence="3 4">JCM 16017</strain>
    </source>
</reference>
<feature type="chain" id="PRO_5029618313" evidence="2">
    <location>
        <begin position="27"/>
        <end position="277"/>
    </location>
</feature>
<dbReference type="OrthoDB" id="4753518at2"/>
<dbReference type="RefSeq" id="WP_085082105.1">
    <property type="nucleotide sequence ID" value="NZ_BLKV01000002.1"/>
</dbReference>
<feature type="transmembrane region" description="Helical" evidence="1">
    <location>
        <begin position="194"/>
        <end position="213"/>
    </location>
</feature>
<evidence type="ECO:0000256" key="2">
    <source>
        <dbReference type="SAM" id="SignalP"/>
    </source>
</evidence>
<dbReference type="Proteomes" id="UP000465263">
    <property type="component" value="Unassembled WGS sequence"/>
</dbReference>
<name>A0A7I9XPR9_9MYCO</name>
<keyword evidence="4" id="KW-1185">Reference proteome</keyword>
<comment type="caution">
    <text evidence="3">The sequence shown here is derived from an EMBL/GenBank/DDBJ whole genome shotgun (WGS) entry which is preliminary data.</text>
</comment>
<feature type="signal peptide" evidence="2">
    <location>
        <begin position="1"/>
        <end position="26"/>
    </location>
</feature>
<dbReference type="EMBL" id="BLKV01000002">
    <property type="protein sequence ID" value="GFG71982.1"/>
    <property type="molecule type" value="Genomic_DNA"/>
</dbReference>
<evidence type="ECO:0000256" key="1">
    <source>
        <dbReference type="SAM" id="Phobius"/>
    </source>
</evidence>
<keyword evidence="1" id="KW-0472">Membrane</keyword>
<organism evidence="3 4">
    <name type="scientific">Mycolicibacter senuensis</name>
    <dbReference type="NCBI Taxonomy" id="386913"/>
    <lineage>
        <taxon>Bacteria</taxon>
        <taxon>Bacillati</taxon>
        <taxon>Actinomycetota</taxon>
        <taxon>Actinomycetes</taxon>
        <taxon>Mycobacteriales</taxon>
        <taxon>Mycobacteriaceae</taxon>
        <taxon>Mycolicibacter</taxon>
    </lineage>
</organism>
<sequence length="277" mass="29029">MRFLTAALFWLLATVTLAVTLPTAWAQCNLIDGDGYARLAQRAAAQPALQDAVAAELSSQAVRLIRAQGFPINPSPVREAAAEYTAGPSFPAQFETLNRDGHDWLLSGDDTGPWEIDVVPMLRDKAFAQLLGDFNVALPTSMTVPLTPTSTEVARPGGLHRLAVWGPSLSLVLVALTGLCAALTIAASRHRGRALASLGVSGLLAGAAGWSGIEVARRYLNQVLNQATGDIRRIADAMADVAEASLHQWLNLTLAAGAVLVLIGVAVALAGGLRKAK</sequence>
<feature type="transmembrane region" description="Helical" evidence="1">
    <location>
        <begin position="249"/>
        <end position="273"/>
    </location>
</feature>
<dbReference type="AlphaFoldDB" id="A0A7I9XPR9"/>
<accession>A0A7I9XPR9</accession>